<dbReference type="AlphaFoldDB" id="A0A225VZH7"/>
<dbReference type="EMBL" id="NBNE01002525">
    <property type="protein sequence ID" value="OWZ10197.1"/>
    <property type="molecule type" value="Genomic_DNA"/>
</dbReference>
<name>A0A225VZH7_9STRA</name>
<accession>A0A225VZH7</accession>
<gene>
    <name evidence="1" type="ORF">PHMEG_00016995</name>
</gene>
<keyword evidence="1" id="KW-0675">Receptor</keyword>
<keyword evidence="2" id="KW-1185">Reference proteome</keyword>
<evidence type="ECO:0000313" key="2">
    <source>
        <dbReference type="Proteomes" id="UP000198211"/>
    </source>
</evidence>
<dbReference type="OrthoDB" id="97986at2759"/>
<protein>
    <submittedName>
        <fullName evidence="1">LRR receptor-like serine/threonine-protein kinase</fullName>
    </submittedName>
</protein>
<keyword evidence="1" id="KW-0418">Kinase</keyword>
<keyword evidence="1" id="KW-0808">Transferase</keyword>
<comment type="caution">
    <text evidence="1">The sequence shown here is derived from an EMBL/GenBank/DDBJ whole genome shotgun (WGS) entry which is preliminary data.</text>
</comment>
<evidence type="ECO:0000313" key="1">
    <source>
        <dbReference type="EMBL" id="OWZ10197.1"/>
    </source>
</evidence>
<dbReference type="Proteomes" id="UP000198211">
    <property type="component" value="Unassembled WGS sequence"/>
</dbReference>
<proteinExistence type="predicted"/>
<reference evidence="2" key="1">
    <citation type="submission" date="2017-03" db="EMBL/GenBank/DDBJ databases">
        <title>Phytopthora megakarya and P. palmivora, two closely related causual agents of cacao black pod achieved similar genome size and gene model numbers by different mechanisms.</title>
        <authorList>
            <person name="Ali S."/>
            <person name="Shao J."/>
            <person name="Larry D.J."/>
            <person name="Kronmiller B."/>
            <person name="Shen D."/>
            <person name="Strem M.D."/>
            <person name="Melnick R.L."/>
            <person name="Guiltinan M.J."/>
            <person name="Tyler B.M."/>
            <person name="Meinhardt L.W."/>
            <person name="Bailey B.A."/>
        </authorList>
    </citation>
    <scope>NUCLEOTIDE SEQUENCE [LARGE SCALE GENOMIC DNA]</scope>
    <source>
        <strain evidence="2">zdho120</strain>
    </source>
</reference>
<sequence>MNMYTKEQYVMTKRVLHHLQGTRDYGLLWMKHGNPDLHFTAYADADLGSEIDDQKSITDFCTSN</sequence>
<dbReference type="GO" id="GO:0016301">
    <property type="term" value="F:kinase activity"/>
    <property type="evidence" value="ECO:0007669"/>
    <property type="project" value="UniProtKB-KW"/>
</dbReference>
<organism evidence="1 2">
    <name type="scientific">Phytophthora megakarya</name>
    <dbReference type="NCBI Taxonomy" id="4795"/>
    <lineage>
        <taxon>Eukaryota</taxon>
        <taxon>Sar</taxon>
        <taxon>Stramenopiles</taxon>
        <taxon>Oomycota</taxon>
        <taxon>Peronosporomycetes</taxon>
        <taxon>Peronosporales</taxon>
        <taxon>Peronosporaceae</taxon>
        <taxon>Phytophthora</taxon>
    </lineage>
</organism>